<gene>
    <name evidence="8" type="ORF">K1Y72_09045</name>
</gene>
<keyword evidence="4 6" id="KW-1133">Transmembrane helix</keyword>
<comment type="caution">
    <text evidence="8">The sequence shown here is derived from an EMBL/GenBank/DDBJ whole genome shotgun (WGS) entry which is preliminary data.</text>
</comment>
<evidence type="ECO:0000256" key="5">
    <source>
        <dbReference type="ARBA" id="ARBA00023136"/>
    </source>
</evidence>
<evidence type="ECO:0000259" key="7">
    <source>
        <dbReference type="Pfam" id="PF12823"/>
    </source>
</evidence>
<feature type="transmembrane region" description="Helical" evidence="6">
    <location>
        <begin position="38"/>
        <end position="61"/>
    </location>
</feature>
<feature type="transmembrane region" description="Helical" evidence="6">
    <location>
        <begin position="12"/>
        <end position="32"/>
    </location>
</feature>
<keyword evidence="3 6" id="KW-0812">Transmembrane</keyword>
<dbReference type="InterPro" id="IPR023845">
    <property type="entry name" value="DUF3817_TM"/>
</dbReference>
<accession>A0ABS7FQ29</accession>
<reference evidence="8 9" key="1">
    <citation type="submission" date="2021-07" db="EMBL/GenBank/DDBJ databases">
        <title>Actinomadura sp. PM05-2 isolated from lichen.</title>
        <authorList>
            <person name="Somphong A."/>
            <person name="Phongsopitanun W."/>
            <person name="Tanasupawat S."/>
            <person name="Peongsungnone V."/>
        </authorList>
    </citation>
    <scope>NUCLEOTIDE SEQUENCE [LARGE SCALE GENOMIC DNA]</scope>
    <source>
        <strain evidence="8 9">PM05-2</strain>
    </source>
</reference>
<comment type="subcellular location">
    <subcellularLocation>
        <location evidence="1">Cell membrane</location>
        <topology evidence="1">Multi-pass membrane protein</topology>
    </subcellularLocation>
</comment>
<proteinExistence type="predicted"/>
<keyword evidence="5 6" id="KW-0472">Membrane</keyword>
<evidence type="ECO:0000256" key="1">
    <source>
        <dbReference type="ARBA" id="ARBA00004651"/>
    </source>
</evidence>
<evidence type="ECO:0000256" key="3">
    <source>
        <dbReference type="ARBA" id="ARBA00022692"/>
    </source>
</evidence>
<feature type="domain" description="DUF3817" evidence="7">
    <location>
        <begin position="5"/>
        <end position="93"/>
    </location>
</feature>
<keyword evidence="2" id="KW-1003">Cell membrane</keyword>
<name>A0ABS7FQ29_9ACTN</name>
<evidence type="ECO:0000256" key="4">
    <source>
        <dbReference type="ARBA" id="ARBA00022989"/>
    </source>
</evidence>
<evidence type="ECO:0000256" key="2">
    <source>
        <dbReference type="ARBA" id="ARBA00022475"/>
    </source>
</evidence>
<dbReference type="Pfam" id="PF12823">
    <property type="entry name" value="DUF3817"/>
    <property type="match status" value="1"/>
</dbReference>
<dbReference type="PANTHER" id="PTHR40077:SF2">
    <property type="entry name" value="MEMBRANE PROTEIN"/>
    <property type="match status" value="1"/>
</dbReference>
<evidence type="ECO:0000313" key="9">
    <source>
        <dbReference type="Proteomes" id="UP000774570"/>
    </source>
</evidence>
<sequence>MEGAIKRYRVMALVVGVMLLILVFVAMPVRYIGGDPTLSGIVSPIHGFLYMVYLVCSYLLWTKARWGLKKMLVMVSAGLVPFLAFFIERKIVREATELARAQRGLPAKAPTGAKLSK</sequence>
<evidence type="ECO:0000313" key="8">
    <source>
        <dbReference type="EMBL" id="MBW8482508.1"/>
    </source>
</evidence>
<keyword evidence="9" id="KW-1185">Reference proteome</keyword>
<dbReference type="PANTHER" id="PTHR40077">
    <property type="entry name" value="MEMBRANE PROTEIN-RELATED"/>
    <property type="match status" value="1"/>
</dbReference>
<organism evidence="8 9">
    <name type="scientific">Actinomadura parmotrematis</name>
    <dbReference type="NCBI Taxonomy" id="2864039"/>
    <lineage>
        <taxon>Bacteria</taxon>
        <taxon>Bacillati</taxon>
        <taxon>Actinomycetota</taxon>
        <taxon>Actinomycetes</taxon>
        <taxon>Streptosporangiales</taxon>
        <taxon>Thermomonosporaceae</taxon>
        <taxon>Actinomadura</taxon>
    </lineage>
</organism>
<dbReference type="NCBIfam" id="TIGR03954">
    <property type="entry name" value="integ_memb_HG"/>
    <property type="match status" value="1"/>
</dbReference>
<protein>
    <submittedName>
        <fullName evidence="8">DUF3817 domain-containing protein</fullName>
    </submittedName>
</protein>
<dbReference type="Proteomes" id="UP000774570">
    <property type="component" value="Unassembled WGS sequence"/>
</dbReference>
<evidence type="ECO:0000256" key="6">
    <source>
        <dbReference type="SAM" id="Phobius"/>
    </source>
</evidence>
<dbReference type="EMBL" id="JAIBOA010000004">
    <property type="protein sequence ID" value="MBW8482508.1"/>
    <property type="molecule type" value="Genomic_DNA"/>
</dbReference>
<dbReference type="RefSeq" id="WP_220165061.1">
    <property type="nucleotide sequence ID" value="NZ_JAIBOA010000004.1"/>
</dbReference>